<dbReference type="Gene3D" id="3.30.70.3040">
    <property type="match status" value="1"/>
</dbReference>
<dbReference type="EMBL" id="UGVL01000001">
    <property type="protein sequence ID" value="SUE32865.1"/>
    <property type="molecule type" value="Genomic_DNA"/>
</dbReference>
<keyword evidence="7 11" id="KW-1133">Transmembrane helix</keyword>
<dbReference type="GO" id="GO:0005886">
    <property type="term" value="C:plasma membrane"/>
    <property type="evidence" value="ECO:0007669"/>
    <property type="project" value="UniProtKB-SubCell"/>
</dbReference>
<dbReference type="Proteomes" id="UP000255233">
    <property type="component" value="Unassembled WGS sequence"/>
</dbReference>
<evidence type="ECO:0000256" key="6">
    <source>
        <dbReference type="ARBA" id="ARBA00022692"/>
    </source>
</evidence>
<comment type="similarity">
    <text evidence="2 10">Belongs to the ABC-4 integral membrane protein family. FtsX subfamily.</text>
</comment>
<dbReference type="InterPro" id="IPR003838">
    <property type="entry name" value="ABC3_permease_C"/>
</dbReference>
<evidence type="ECO:0000256" key="3">
    <source>
        <dbReference type="ARBA" id="ARBA00021907"/>
    </source>
</evidence>
<sequence>MMMAGRGGLKADYSVATVSVTLVLLLLGVVGYILINAYSSTSAVRSELRFSVMLSDTVTQAQRSAIEKRMGMHPAIATWRYISADDAAKDFQAYIGTDFVDFLGENPLPASYELTLNPGYTDAEELAGLERECGAWQGVEEVVYQQKIVEAVMRNLNRLNVILLGLGGFLLLVTVMLISNTLRLAVASRRQAIATMKLVGATPGFIRRPFVLRSFTQGVVAGVLASGLLYLFADGLSEVMPDVKLVADGDTFALLFSAMVLAGVLICTTFTALAVNRYVRQTD</sequence>
<dbReference type="Pfam" id="PF02687">
    <property type="entry name" value="FtsX"/>
    <property type="match status" value="1"/>
</dbReference>
<evidence type="ECO:0000256" key="4">
    <source>
        <dbReference type="ARBA" id="ARBA00022475"/>
    </source>
</evidence>
<feature type="domain" description="ABC3 transporter permease C-terminal" evidence="12">
    <location>
        <begin position="167"/>
        <end position="281"/>
    </location>
</feature>
<evidence type="ECO:0000256" key="1">
    <source>
        <dbReference type="ARBA" id="ARBA00004651"/>
    </source>
</evidence>
<dbReference type="InterPro" id="IPR004513">
    <property type="entry name" value="FtsX"/>
</dbReference>
<evidence type="ECO:0000259" key="12">
    <source>
        <dbReference type="Pfam" id="PF02687"/>
    </source>
</evidence>
<dbReference type="Pfam" id="PF18075">
    <property type="entry name" value="FtsX_ECD"/>
    <property type="match status" value="1"/>
</dbReference>
<organism evidence="14 15">
    <name type="scientific">Rikenella microfusus</name>
    <dbReference type="NCBI Taxonomy" id="28139"/>
    <lineage>
        <taxon>Bacteria</taxon>
        <taxon>Pseudomonadati</taxon>
        <taxon>Bacteroidota</taxon>
        <taxon>Bacteroidia</taxon>
        <taxon>Bacteroidales</taxon>
        <taxon>Rikenellaceae</taxon>
        <taxon>Rikenella</taxon>
    </lineage>
</organism>
<dbReference type="PIRSF" id="PIRSF003097">
    <property type="entry name" value="FtsX"/>
    <property type="match status" value="1"/>
</dbReference>
<evidence type="ECO:0000256" key="2">
    <source>
        <dbReference type="ARBA" id="ARBA00007379"/>
    </source>
</evidence>
<accession>A0A379MMS2</accession>
<keyword evidence="6 11" id="KW-0812">Transmembrane</keyword>
<keyword evidence="9 10" id="KW-0131">Cell cycle</keyword>
<evidence type="ECO:0000313" key="15">
    <source>
        <dbReference type="Proteomes" id="UP000255233"/>
    </source>
</evidence>
<evidence type="ECO:0000313" key="14">
    <source>
        <dbReference type="EMBL" id="SUE32865.1"/>
    </source>
</evidence>
<dbReference type="GO" id="GO:0051301">
    <property type="term" value="P:cell division"/>
    <property type="evidence" value="ECO:0007669"/>
    <property type="project" value="UniProtKB-KW"/>
</dbReference>
<gene>
    <name evidence="14" type="primary">ftsX</name>
    <name evidence="14" type="ORF">NCTC11190_00046</name>
</gene>
<keyword evidence="5 10" id="KW-0132">Cell division</keyword>
<keyword evidence="8 10" id="KW-0472">Membrane</keyword>
<dbReference type="RefSeq" id="WP_027291077.1">
    <property type="nucleotide sequence ID" value="NZ_CALVFX010000004.1"/>
</dbReference>
<keyword evidence="15" id="KW-1185">Reference proteome</keyword>
<feature type="domain" description="FtsX extracellular" evidence="13">
    <location>
        <begin position="50"/>
        <end position="142"/>
    </location>
</feature>
<evidence type="ECO:0000256" key="9">
    <source>
        <dbReference type="ARBA" id="ARBA00023306"/>
    </source>
</evidence>
<dbReference type="PANTHER" id="PTHR47755:SF1">
    <property type="entry name" value="CELL DIVISION PROTEIN FTSX"/>
    <property type="match status" value="1"/>
</dbReference>
<evidence type="ECO:0000256" key="5">
    <source>
        <dbReference type="ARBA" id="ARBA00022618"/>
    </source>
</evidence>
<dbReference type="AlphaFoldDB" id="A0A379MMS2"/>
<evidence type="ECO:0000256" key="7">
    <source>
        <dbReference type="ARBA" id="ARBA00022989"/>
    </source>
</evidence>
<feature type="transmembrane region" description="Helical" evidence="11">
    <location>
        <begin position="161"/>
        <end position="182"/>
    </location>
</feature>
<dbReference type="PANTHER" id="PTHR47755">
    <property type="entry name" value="CELL DIVISION PROTEIN FTSX"/>
    <property type="match status" value="1"/>
</dbReference>
<proteinExistence type="inferred from homology"/>
<name>A0A379MMS2_9BACT</name>
<protein>
    <recommendedName>
        <fullName evidence="3 10">Cell division protein FtsX</fullName>
    </recommendedName>
</protein>
<feature type="transmembrane region" description="Helical" evidence="11">
    <location>
        <begin position="12"/>
        <end position="35"/>
    </location>
</feature>
<comment type="subcellular location">
    <subcellularLocation>
        <location evidence="1">Cell membrane</location>
        <topology evidence="1">Multi-pass membrane protein</topology>
    </subcellularLocation>
</comment>
<evidence type="ECO:0000259" key="13">
    <source>
        <dbReference type="Pfam" id="PF18075"/>
    </source>
</evidence>
<dbReference type="STRING" id="880526.GCA_000427365_01392"/>
<feature type="transmembrane region" description="Helical" evidence="11">
    <location>
        <begin position="210"/>
        <end position="232"/>
    </location>
</feature>
<evidence type="ECO:0000256" key="8">
    <source>
        <dbReference type="ARBA" id="ARBA00023136"/>
    </source>
</evidence>
<evidence type="ECO:0000256" key="10">
    <source>
        <dbReference type="PIRNR" id="PIRNR003097"/>
    </source>
</evidence>
<dbReference type="OrthoDB" id="9813411at2"/>
<dbReference type="InterPro" id="IPR040690">
    <property type="entry name" value="FtsX_ECD"/>
</dbReference>
<evidence type="ECO:0000256" key="11">
    <source>
        <dbReference type="SAM" id="Phobius"/>
    </source>
</evidence>
<keyword evidence="4 10" id="KW-1003">Cell membrane</keyword>
<reference evidence="14 15" key="1">
    <citation type="submission" date="2018-06" db="EMBL/GenBank/DDBJ databases">
        <authorList>
            <consortium name="Pathogen Informatics"/>
            <person name="Doyle S."/>
        </authorList>
    </citation>
    <scope>NUCLEOTIDE SEQUENCE [LARGE SCALE GENOMIC DNA]</scope>
    <source>
        <strain evidence="14 15">NCTC11190</strain>
    </source>
</reference>
<feature type="transmembrane region" description="Helical" evidence="11">
    <location>
        <begin position="252"/>
        <end position="275"/>
    </location>
</feature>